<sequence>MPALLRLRVLAVCGTRLWCAGAGPLTPDLSSAVHDELTELCAGMSVTGLDLRQLLLPTDDFFPSVPWPDGPDTIHLLAPEALRSRTTDDRRVHWHSDLRTAWEAWCGYPL</sequence>
<proteinExistence type="predicted"/>
<reference evidence="2" key="3">
    <citation type="submission" date="2016-02" db="EMBL/GenBank/DDBJ databases">
        <title>Draft genome of pathogenic Streptomyces sp. in Japan.</title>
        <authorList>
            <person name="Tomihama T."/>
            <person name="Ikenaga M."/>
            <person name="Sakai M."/>
            <person name="Okubo T."/>
            <person name="Ikeda S."/>
        </authorList>
    </citation>
    <scope>NUCLEOTIDE SEQUENCE [LARGE SCALE GENOMIC DNA]</scope>
    <source>
        <strain evidence="2">S58</strain>
    </source>
</reference>
<dbReference type="RefSeq" id="WP_059078572.1">
    <property type="nucleotide sequence ID" value="NZ_BCMM01000002.1"/>
</dbReference>
<accession>A0A100JJ88</accession>
<dbReference type="AlphaFoldDB" id="A0A100JJ88"/>
<dbReference type="EMBL" id="BCMM01000002">
    <property type="protein sequence ID" value="GAQ60447.1"/>
    <property type="molecule type" value="Genomic_DNA"/>
</dbReference>
<evidence type="ECO:0000313" key="1">
    <source>
        <dbReference type="EMBL" id="GAQ60447.1"/>
    </source>
</evidence>
<evidence type="ECO:0000313" key="2">
    <source>
        <dbReference type="Proteomes" id="UP000067448"/>
    </source>
</evidence>
<dbReference type="Proteomes" id="UP000067448">
    <property type="component" value="Unassembled WGS sequence"/>
</dbReference>
<name>A0A100JJ88_STRSC</name>
<comment type="caution">
    <text evidence="1">The sequence shown here is derived from an EMBL/GenBank/DDBJ whole genome shotgun (WGS) entry which is preliminary data.</text>
</comment>
<reference evidence="2" key="1">
    <citation type="submission" date="2015-11" db="EMBL/GenBank/DDBJ databases">
        <authorList>
            <consortium name="Cross-ministerial Strategic Innovation Promotion Program (SIP) consortium"/>
            <person name="Tomihama T."/>
            <person name="Ikenaga M."/>
            <person name="Sakai M."/>
            <person name="Okubo T."/>
            <person name="Ikeda S."/>
        </authorList>
    </citation>
    <scope>NUCLEOTIDE SEQUENCE [LARGE SCALE GENOMIC DNA]</scope>
    <source>
        <strain evidence="2">S58</strain>
    </source>
</reference>
<dbReference type="OrthoDB" id="9875502at2"/>
<protein>
    <submittedName>
        <fullName evidence="1">Uncharacterized protein</fullName>
    </submittedName>
</protein>
<gene>
    <name evidence="1" type="ORF">SsS58_00787</name>
</gene>
<organism evidence="1 2">
    <name type="scientific">Streptomyces scabiei</name>
    <dbReference type="NCBI Taxonomy" id="1930"/>
    <lineage>
        <taxon>Bacteria</taxon>
        <taxon>Bacillati</taxon>
        <taxon>Actinomycetota</taxon>
        <taxon>Actinomycetes</taxon>
        <taxon>Kitasatosporales</taxon>
        <taxon>Streptomycetaceae</taxon>
        <taxon>Streptomyces</taxon>
    </lineage>
</organism>
<reference evidence="1 2" key="2">
    <citation type="journal article" date="2016" name="Genome Announc.">
        <title>Draft Genome Sequences of Streptomyces scabiei S58, Streptomyces turgidiscabies T45, and Streptomyces acidiscabies a10, the Pathogens of Potato Common Scab, Isolated in Japan.</title>
        <authorList>
            <person name="Tomihama T."/>
            <person name="Nishi Y."/>
            <person name="Sakai M."/>
            <person name="Ikenaga M."/>
            <person name="Okubo T."/>
            <person name="Ikeda S."/>
        </authorList>
    </citation>
    <scope>NUCLEOTIDE SEQUENCE [LARGE SCALE GENOMIC DNA]</scope>
    <source>
        <strain evidence="1 2">S58</strain>
    </source>
</reference>